<name>A0ABP7XJX9_9FLAO</name>
<reference evidence="3" key="1">
    <citation type="journal article" date="2019" name="Int. J. Syst. Evol. Microbiol.">
        <title>The Global Catalogue of Microorganisms (GCM) 10K type strain sequencing project: providing services to taxonomists for standard genome sequencing and annotation.</title>
        <authorList>
            <consortium name="The Broad Institute Genomics Platform"/>
            <consortium name="The Broad Institute Genome Sequencing Center for Infectious Disease"/>
            <person name="Wu L."/>
            <person name="Ma J."/>
        </authorList>
    </citation>
    <scope>NUCLEOTIDE SEQUENCE [LARGE SCALE GENOMIC DNA]</scope>
    <source>
        <strain evidence="3">JCM 17386</strain>
    </source>
</reference>
<comment type="caution">
    <text evidence="2">The sequence shown here is derived from an EMBL/GenBank/DDBJ whole genome shotgun (WGS) entry which is preliminary data.</text>
</comment>
<evidence type="ECO:0000313" key="2">
    <source>
        <dbReference type="EMBL" id="GAA4120624.1"/>
    </source>
</evidence>
<sequence>MINKILGKFGLILLKKSFYTSHFRLRNQFLPLSQLFYKTLHDDFFFVQIGANDGISFDPIYELVTKEKVKGIAIEPMPDIFKLLEKNYDKHPNVKLLNLAIHKDQTEMKMYRVDPKKTNYPDWTKGTPSFNKDHHKLGNIPEYDIIEESVKCISFDALIKEYSINRIDLLQIDTEGYDLEIIKMINFNQISPRIISFEHGMRQGIINMNRFVECQTLLFENDYNIIILDNDAIAFKNNI</sequence>
<dbReference type="SUPFAM" id="SSF53335">
    <property type="entry name" value="S-adenosyl-L-methionine-dependent methyltransferases"/>
    <property type="match status" value="1"/>
</dbReference>
<dbReference type="NCBIfam" id="TIGR01444">
    <property type="entry name" value="fkbM_fam"/>
    <property type="match status" value="1"/>
</dbReference>
<feature type="domain" description="Methyltransferase FkbM" evidence="1">
    <location>
        <begin position="48"/>
        <end position="213"/>
    </location>
</feature>
<dbReference type="PANTHER" id="PTHR34203:SF15">
    <property type="entry name" value="SLL1173 PROTEIN"/>
    <property type="match status" value="1"/>
</dbReference>
<evidence type="ECO:0000313" key="3">
    <source>
        <dbReference type="Proteomes" id="UP001501333"/>
    </source>
</evidence>
<keyword evidence="3" id="KW-1185">Reference proteome</keyword>
<accession>A0ABP7XJX9</accession>
<dbReference type="Proteomes" id="UP001501333">
    <property type="component" value="Unassembled WGS sequence"/>
</dbReference>
<evidence type="ECO:0000259" key="1">
    <source>
        <dbReference type="Pfam" id="PF05050"/>
    </source>
</evidence>
<dbReference type="InterPro" id="IPR006342">
    <property type="entry name" value="FkbM_mtfrase"/>
</dbReference>
<organism evidence="2 3">
    <name type="scientific">Flavobacterium chungbukense</name>
    <dbReference type="NCBI Taxonomy" id="877464"/>
    <lineage>
        <taxon>Bacteria</taxon>
        <taxon>Pseudomonadati</taxon>
        <taxon>Bacteroidota</taxon>
        <taxon>Flavobacteriia</taxon>
        <taxon>Flavobacteriales</taxon>
        <taxon>Flavobacteriaceae</taxon>
        <taxon>Flavobacterium</taxon>
    </lineage>
</organism>
<dbReference type="EMBL" id="BAABAO010000001">
    <property type="protein sequence ID" value="GAA4120624.1"/>
    <property type="molecule type" value="Genomic_DNA"/>
</dbReference>
<proteinExistence type="predicted"/>
<dbReference type="Gene3D" id="3.40.50.150">
    <property type="entry name" value="Vaccinia Virus protein VP39"/>
    <property type="match status" value="1"/>
</dbReference>
<gene>
    <name evidence="2" type="ORF">GCM10022250_01400</name>
</gene>
<dbReference type="PANTHER" id="PTHR34203">
    <property type="entry name" value="METHYLTRANSFERASE, FKBM FAMILY PROTEIN"/>
    <property type="match status" value="1"/>
</dbReference>
<dbReference type="RefSeq" id="WP_229354928.1">
    <property type="nucleotide sequence ID" value="NZ_BAABAO010000001.1"/>
</dbReference>
<dbReference type="InterPro" id="IPR029063">
    <property type="entry name" value="SAM-dependent_MTases_sf"/>
</dbReference>
<dbReference type="InterPro" id="IPR052514">
    <property type="entry name" value="SAM-dependent_MTase"/>
</dbReference>
<protein>
    <recommendedName>
        <fullName evidence="1">Methyltransferase FkbM domain-containing protein</fullName>
    </recommendedName>
</protein>
<dbReference type="Pfam" id="PF05050">
    <property type="entry name" value="Methyltransf_21"/>
    <property type="match status" value="1"/>
</dbReference>